<accession>A0ACC1RK31</accession>
<evidence type="ECO:0000313" key="1">
    <source>
        <dbReference type="EMBL" id="KAJ3521223.1"/>
    </source>
</evidence>
<name>A0ACC1RK31_9APHY</name>
<protein>
    <submittedName>
        <fullName evidence="1">Uncharacterized protein</fullName>
    </submittedName>
</protein>
<reference evidence="1" key="1">
    <citation type="submission" date="2022-07" db="EMBL/GenBank/DDBJ databases">
        <title>Genome Sequence of Phlebia brevispora.</title>
        <authorList>
            <person name="Buettner E."/>
        </authorList>
    </citation>
    <scope>NUCLEOTIDE SEQUENCE</scope>
    <source>
        <strain evidence="1">MPL23</strain>
    </source>
</reference>
<dbReference type="Proteomes" id="UP001148662">
    <property type="component" value="Unassembled WGS sequence"/>
</dbReference>
<dbReference type="EMBL" id="JANHOG010002657">
    <property type="protein sequence ID" value="KAJ3521223.1"/>
    <property type="molecule type" value="Genomic_DNA"/>
</dbReference>
<organism evidence="1 2">
    <name type="scientific">Phlebia brevispora</name>
    <dbReference type="NCBI Taxonomy" id="194682"/>
    <lineage>
        <taxon>Eukaryota</taxon>
        <taxon>Fungi</taxon>
        <taxon>Dikarya</taxon>
        <taxon>Basidiomycota</taxon>
        <taxon>Agaricomycotina</taxon>
        <taxon>Agaricomycetes</taxon>
        <taxon>Polyporales</taxon>
        <taxon>Meruliaceae</taxon>
        <taxon>Phlebia</taxon>
    </lineage>
</organism>
<keyword evidence="2" id="KW-1185">Reference proteome</keyword>
<proteinExistence type="predicted"/>
<gene>
    <name evidence="1" type="ORF">NM688_g9044</name>
</gene>
<comment type="caution">
    <text evidence="1">The sequence shown here is derived from an EMBL/GenBank/DDBJ whole genome shotgun (WGS) entry which is preliminary data.</text>
</comment>
<sequence>MNEMRTTTFKFREEDYLFPNPMKRLQEWRQASQRSGKLCKHCCYQLDTVFRDKMQAFWATLPFIFSLHPSG</sequence>
<evidence type="ECO:0000313" key="2">
    <source>
        <dbReference type="Proteomes" id="UP001148662"/>
    </source>
</evidence>